<feature type="transmembrane region" description="Helical" evidence="6">
    <location>
        <begin position="197"/>
        <end position="220"/>
    </location>
</feature>
<keyword evidence="5 6" id="KW-0472">Membrane</keyword>
<protein>
    <submittedName>
        <fullName evidence="7">TerC family protein</fullName>
    </submittedName>
</protein>
<evidence type="ECO:0000256" key="1">
    <source>
        <dbReference type="ARBA" id="ARBA00004141"/>
    </source>
</evidence>
<evidence type="ECO:0000256" key="6">
    <source>
        <dbReference type="SAM" id="Phobius"/>
    </source>
</evidence>
<comment type="subcellular location">
    <subcellularLocation>
        <location evidence="1">Membrane</location>
        <topology evidence="1">Multi-pass membrane protein</topology>
    </subcellularLocation>
</comment>
<evidence type="ECO:0000313" key="8">
    <source>
        <dbReference type="Proteomes" id="UP000694308"/>
    </source>
</evidence>
<dbReference type="Pfam" id="PF03741">
    <property type="entry name" value="TerC"/>
    <property type="match status" value="1"/>
</dbReference>
<sequence length="236" mass="26059">MDNLIPSLMGAAQITLLDIVLSGDNIGVIALATRKLPRHLAKKASAIGVFGAVLLRIIFASLITYILMIEWLPIRLVGGIILVKITWNFIKPDTKEEDCNVQPTNKFIGAIWSIILADVTMSLDNVLAIAGAAGGNILLIIFGLLLNIPIIFFGSQYVAKLMNKHPIVPYIGGAVLAHTSLKMILEDKLLNPIVLHFSILTIILPYSAAFLTIIYGFYIIRKPKCYSFKEYRKKKI</sequence>
<feature type="transmembrane region" description="Helical" evidence="6">
    <location>
        <begin position="44"/>
        <end position="66"/>
    </location>
</feature>
<comment type="caution">
    <text evidence="7">The sequence shown here is derived from an EMBL/GenBank/DDBJ whole genome shotgun (WGS) entry which is preliminary data.</text>
</comment>
<dbReference type="NCBIfam" id="TIGR03717">
    <property type="entry name" value="R_switched_YjbE"/>
    <property type="match status" value="1"/>
</dbReference>
<feature type="transmembrane region" description="Helical" evidence="6">
    <location>
        <begin position="137"/>
        <end position="155"/>
    </location>
</feature>
<dbReference type="EMBL" id="JAEEGC010000076">
    <property type="protein sequence ID" value="MBV7274395.1"/>
    <property type="molecule type" value="Genomic_DNA"/>
</dbReference>
<dbReference type="AlphaFoldDB" id="A0A949TL93"/>
<keyword evidence="3 6" id="KW-0812">Transmembrane</keyword>
<dbReference type="PANTHER" id="PTHR30238">
    <property type="entry name" value="MEMBRANE BOUND PREDICTED REDOX MODULATOR"/>
    <property type="match status" value="1"/>
</dbReference>
<keyword evidence="8" id="KW-1185">Reference proteome</keyword>
<keyword evidence="4 6" id="KW-1133">Transmembrane helix</keyword>
<gene>
    <name evidence="7" type="ORF">I6U48_15975</name>
</gene>
<accession>A0A949TL93</accession>
<feature type="transmembrane region" description="Helical" evidence="6">
    <location>
        <begin position="12"/>
        <end position="32"/>
    </location>
</feature>
<comment type="similarity">
    <text evidence="2">Belongs to the TerC family.</text>
</comment>
<dbReference type="RefSeq" id="WP_218321461.1">
    <property type="nucleotide sequence ID" value="NZ_JAEEGC010000076.1"/>
</dbReference>
<evidence type="ECO:0000256" key="5">
    <source>
        <dbReference type="ARBA" id="ARBA00023136"/>
    </source>
</evidence>
<proteinExistence type="inferred from homology"/>
<dbReference type="Proteomes" id="UP000694308">
    <property type="component" value="Unassembled WGS sequence"/>
</dbReference>
<reference evidence="7" key="1">
    <citation type="submission" date="2020-12" db="EMBL/GenBank/DDBJ databases">
        <title>Clostridium thailandense sp. nov., a novel acetogenic bacterium isolated from peat land soil in Thailand.</title>
        <authorList>
            <person name="Chaikitkaew S."/>
            <person name="Birkeland N.K."/>
        </authorList>
    </citation>
    <scope>NUCLEOTIDE SEQUENCE</scope>
    <source>
        <strain evidence="7">PL3</strain>
    </source>
</reference>
<dbReference type="PANTHER" id="PTHR30238:SF4">
    <property type="entry name" value="SLL1022 PROTEIN"/>
    <property type="match status" value="1"/>
</dbReference>
<evidence type="ECO:0000256" key="3">
    <source>
        <dbReference type="ARBA" id="ARBA00022692"/>
    </source>
</evidence>
<organism evidence="7 8">
    <name type="scientific">Clostridium thailandense</name>
    <dbReference type="NCBI Taxonomy" id="2794346"/>
    <lineage>
        <taxon>Bacteria</taxon>
        <taxon>Bacillati</taxon>
        <taxon>Bacillota</taxon>
        <taxon>Clostridia</taxon>
        <taxon>Eubacteriales</taxon>
        <taxon>Clostridiaceae</taxon>
        <taxon>Clostridium</taxon>
    </lineage>
</organism>
<dbReference type="InterPro" id="IPR022301">
    <property type="entry name" value="Integral_membrane_YjbE"/>
</dbReference>
<dbReference type="InterPro" id="IPR005496">
    <property type="entry name" value="Integral_membrane_TerC"/>
</dbReference>
<evidence type="ECO:0000313" key="7">
    <source>
        <dbReference type="EMBL" id="MBV7274395.1"/>
    </source>
</evidence>
<evidence type="ECO:0000256" key="4">
    <source>
        <dbReference type="ARBA" id="ARBA00022989"/>
    </source>
</evidence>
<evidence type="ECO:0000256" key="2">
    <source>
        <dbReference type="ARBA" id="ARBA00007511"/>
    </source>
</evidence>
<name>A0A949TL93_9CLOT</name>
<dbReference type="GO" id="GO:0016020">
    <property type="term" value="C:membrane"/>
    <property type="evidence" value="ECO:0007669"/>
    <property type="project" value="UniProtKB-SubCell"/>
</dbReference>
<feature type="transmembrane region" description="Helical" evidence="6">
    <location>
        <begin position="110"/>
        <end position="131"/>
    </location>
</feature>